<feature type="transmembrane region" description="Helical" evidence="1">
    <location>
        <begin position="63"/>
        <end position="88"/>
    </location>
</feature>
<feature type="transmembrane region" description="Helical" evidence="1">
    <location>
        <begin position="148"/>
        <end position="166"/>
    </location>
</feature>
<accession>A0A512C8Z9</accession>
<dbReference type="RefSeq" id="WP_146947325.1">
    <property type="nucleotide sequence ID" value="NZ_BJYV01000003.1"/>
</dbReference>
<keyword evidence="1" id="KW-0812">Transmembrane</keyword>
<keyword evidence="3" id="KW-1185">Reference proteome</keyword>
<feature type="transmembrane region" description="Helical" evidence="1">
    <location>
        <begin position="40"/>
        <end position="57"/>
    </location>
</feature>
<name>A0A512C8Z9_9BACT</name>
<proteinExistence type="predicted"/>
<organism evidence="2 3">
    <name type="scientific">Cyclobacterium qasimii</name>
    <dbReference type="NCBI Taxonomy" id="1350429"/>
    <lineage>
        <taxon>Bacteria</taxon>
        <taxon>Pseudomonadati</taxon>
        <taxon>Bacteroidota</taxon>
        <taxon>Cytophagia</taxon>
        <taxon>Cytophagales</taxon>
        <taxon>Cyclobacteriaceae</taxon>
        <taxon>Cyclobacterium</taxon>
    </lineage>
</organism>
<keyword evidence="1" id="KW-1133">Transmembrane helix</keyword>
<reference evidence="2 3" key="1">
    <citation type="submission" date="2019-07" db="EMBL/GenBank/DDBJ databases">
        <title>Whole genome shotgun sequence of Cyclobacterium qasimii NBRC 106168.</title>
        <authorList>
            <person name="Hosoyama A."/>
            <person name="Uohara A."/>
            <person name="Ohji S."/>
            <person name="Ichikawa N."/>
        </authorList>
    </citation>
    <scope>NUCLEOTIDE SEQUENCE [LARGE SCALE GENOMIC DNA]</scope>
    <source>
        <strain evidence="2 3">NBRC 106168</strain>
    </source>
</reference>
<evidence type="ECO:0000313" key="3">
    <source>
        <dbReference type="Proteomes" id="UP000321301"/>
    </source>
</evidence>
<dbReference type="AlphaFoldDB" id="A0A512C8Z9"/>
<sequence>MSKLKGENKIIEDKKINVLIHFQNVQYQELFYRRKFEFHIFLWTAIIFIVLSNSILIETTKNVLWKDFGFCGKLLMSGLIFFISIFSIKWQNKEREYSHRTCKVIAKISNGLKAFDKNYYIKGDTLFPKKWKYWGNDDLYILSRYFKANFVTVTWILGLITILILWL</sequence>
<protein>
    <submittedName>
        <fullName evidence="2">Uncharacterized protein</fullName>
    </submittedName>
</protein>
<dbReference type="EMBL" id="BJYV01000003">
    <property type="protein sequence ID" value="GEO20663.1"/>
    <property type="molecule type" value="Genomic_DNA"/>
</dbReference>
<comment type="caution">
    <text evidence="2">The sequence shown here is derived from an EMBL/GenBank/DDBJ whole genome shotgun (WGS) entry which is preliminary data.</text>
</comment>
<gene>
    <name evidence="2" type="ORF">CQA01_11970</name>
</gene>
<keyword evidence="1" id="KW-0472">Membrane</keyword>
<evidence type="ECO:0000256" key="1">
    <source>
        <dbReference type="SAM" id="Phobius"/>
    </source>
</evidence>
<dbReference type="Proteomes" id="UP000321301">
    <property type="component" value="Unassembled WGS sequence"/>
</dbReference>
<evidence type="ECO:0000313" key="2">
    <source>
        <dbReference type="EMBL" id="GEO20663.1"/>
    </source>
</evidence>